<evidence type="ECO:0000256" key="1">
    <source>
        <dbReference type="SAM" id="MobiDB-lite"/>
    </source>
</evidence>
<dbReference type="OrthoDB" id="3164380at2759"/>
<proteinExistence type="predicted"/>
<feature type="compositionally biased region" description="Basic and acidic residues" evidence="1">
    <location>
        <begin position="225"/>
        <end position="238"/>
    </location>
</feature>
<dbReference type="Proteomes" id="UP000799118">
    <property type="component" value="Unassembled WGS sequence"/>
</dbReference>
<keyword evidence="3" id="KW-1185">Reference proteome</keyword>
<dbReference type="EMBL" id="ML769390">
    <property type="protein sequence ID" value="KAE9408622.1"/>
    <property type="molecule type" value="Genomic_DNA"/>
</dbReference>
<organism evidence="2 3">
    <name type="scientific">Gymnopus androsaceus JB14</name>
    <dbReference type="NCBI Taxonomy" id="1447944"/>
    <lineage>
        <taxon>Eukaryota</taxon>
        <taxon>Fungi</taxon>
        <taxon>Dikarya</taxon>
        <taxon>Basidiomycota</taxon>
        <taxon>Agaricomycotina</taxon>
        <taxon>Agaricomycetes</taxon>
        <taxon>Agaricomycetidae</taxon>
        <taxon>Agaricales</taxon>
        <taxon>Marasmiineae</taxon>
        <taxon>Omphalotaceae</taxon>
        <taxon>Gymnopus</taxon>
    </lineage>
</organism>
<reference evidence="2" key="1">
    <citation type="journal article" date="2019" name="Environ. Microbiol.">
        <title>Fungal ecological strategies reflected in gene transcription - a case study of two litter decomposers.</title>
        <authorList>
            <person name="Barbi F."/>
            <person name="Kohler A."/>
            <person name="Barry K."/>
            <person name="Baskaran P."/>
            <person name="Daum C."/>
            <person name="Fauchery L."/>
            <person name="Ihrmark K."/>
            <person name="Kuo A."/>
            <person name="LaButti K."/>
            <person name="Lipzen A."/>
            <person name="Morin E."/>
            <person name="Grigoriev I.V."/>
            <person name="Henrissat B."/>
            <person name="Lindahl B."/>
            <person name="Martin F."/>
        </authorList>
    </citation>
    <scope>NUCLEOTIDE SEQUENCE</scope>
    <source>
        <strain evidence="2">JB14</strain>
    </source>
</reference>
<protein>
    <submittedName>
        <fullName evidence="2">Uncharacterized protein</fullName>
    </submittedName>
</protein>
<feature type="compositionally biased region" description="Low complexity" evidence="1">
    <location>
        <begin position="188"/>
        <end position="200"/>
    </location>
</feature>
<sequence length="270" mass="29605">MTSSPFDQFFCLDELIQAYYLGTQKFVLLSRVTKKEWAIDLGLQGTEGRWWRGIWKEKDLLAHSGPKSSSDKLLDIAEQVAESIVKNEVVLSGWTIGSPNAKLKLLLAVSSDKPIHFQLTEISAEEAASYASQVLFQIATRAQSRNCQLHGTYEVPVASSDGNLVFFITDVSPMKAHAPLAATLASSSLKSLNRESGSSSSKKRVESGSRNAAAQPAPSKKRKERRESSSSEPEDKPKPKLPPKPKGASLANPSKKARKFQPVQFESDDD</sequence>
<evidence type="ECO:0000313" key="3">
    <source>
        <dbReference type="Proteomes" id="UP000799118"/>
    </source>
</evidence>
<gene>
    <name evidence="2" type="ORF">BT96DRAFT_1013258</name>
</gene>
<name>A0A6A4I962_9AGAR</name>
<feature type="region of interest" description="Disordered" evidence="1">
    <location>
        <begin position="188"/>
        <end position="270"/>
    </location>
</feature>
<evidence type="ECO:0000313" key="2">
    <source>
        <dbReference type="EMBL" id="KAE9408622.1"/>
    </source>
</evidence>
<dbReference type="AlphaFoldDB" id="A0A6A4I962"/>
<accession>A0A6A4I962</accession>